<organism evidence="1 2">
    <name type="scientific">Aeromonas sobria</name>
    <dbReference type="NCBI Taxonomy" id="646"/>
    <lineage>
        <taxon>Bacteria</taxon>
        <taxon>Pseudomonadati</taxon>
        <taxon>Pseudomonadota</taxon>
        <taxon>Gammaproteobacteria</taxon>
        <taxon>Aeromonadales</taxon>
        <taxon>Aeromonadaceae</taxon>
        <taxon>Aeromonas</taxon>
    </lineage>
</organism>
<dbReference type="RefSeq" id="WP_042021557.1">
    <property type="nucleotide sequence ID" value="NZ_CDBW01000026.1"/>
</dbReference>
<accession>A0A1S2CNN6</accession>
<reference evidence="1 2" key="1">
    <citation type="submission" date="2016-09" db="EMBL/GenBank/DDBJ databases">
        <title>Draft Genome Sequence of Aeromonas sobria Strain 08005, Isolated from Sick Rana catesbeiana.</title>
        <authorList>
            <person name="Yang Q."/>
        </authorList>
    </citation>
    <scope>NUCLEOTIDE SEQUENCE [LARGE SCALE GENOMIC DNA]</scope>
    <source>
        <strain evidence="1 2">08005</strain>
    </source>
</reference>
<evidence type="ECO:0000313" key="2">
    <source>
        <dbReference type="Proteomes" id="UP000179934"/>
    </source>
</evidence>
<dbReference type="STRING" id="646.BJD16_19385"/>
<dbReference type="AlphaFoldDB" id="A0A1S2CNN6"/>
<name>A0A1S2CNN6_AERSO</name>
<dbReference type="OrthoDB" id="5589271at2"/>
<comment type="caution">
    <text evidence="1">The sequence shown here is derived from an EMBL/GenBank/DDBJ whole genome shotgun (WGS) entry which is preliminary data.</text>
</comment>
<dbReference type="GeneID" id="58922874"/>
<protein>
    <submittedName>
        <fullName evidence="1">Uncharacterized protein</fullName>
    </submittedName>
</protein>
<gene>
    <name evidence="1" type="ORF">BJD16_19385</name>
</gene>
<proteinExistence type="predicted"/>
<dbReference type="Proteomes" id="UP000179934">
    <property type="component" value="Unassembled WGS sequence"/>
</dbReference>
<sequence length="121" mass="13520">MSKEPSVYELKQTWGLPAHAKMLGWLLHDPYKDEFLVKYASNSDMTGMWWGLSPETAKTFKTLKKATAVLESLELAGRAVVAPAFDIGKQIIVLTDDIGAENPLRNVTRLIEEAKRDDAND</sequence>
<evidence type="ECO:0000313" key="1">
    <source>
        <dbReference type="EMBL" id="OHY90345.1"/>
    </source>
</evidence>
<dbReference type="EMBL" id="MKFU01000033">
    <property type="protein sequence ID" value="OHY90345.1"/>
    <property type="molecule type" value="Genomic_DNA"/>
</dbReference>